<evidence type="ECO:0000259" key="5">
    <source>
        <dbReference type="Pfam" id="PF01555"/>
    </source>
</evidence>
<evidence type="ECO:0000256" key="3">
    <source>
        <dbReference type="ARBA" id="ARBA00022679"/>
    </source>
</evidence>
<dbReference type="EMBL" id="RSAS01000951">
    <property type="protein sequence ID" value="RRR65452.1"/>
    <property type="molecule type" value="Genomic_DNA"/>
</dbReference>
<gene>
    <name evidence="6" type="ORF">EI684_23105</name>
</gene>
<comment type="caution">
    <text evidence="6">The sequence shown here is derived from an EMBL/GenBank/DDBJ whole genome shotgun (WGS) entry which is preliminary data.</text>
</comment>
<dbReference type="Pfam" id="PF01555">
    <property type="entry name" value="N6_N4_Mtase"/>
    <property type="match status" value="1"/>
</dbReference>
<dbReference type="EC" id="2.1.1.-" evidence="4"/>
<dbReference type="PROSITE" id="PS00092">
    <property type="entry name" value="N6_MTASE"/>
    <property type="match status" value="1"/>
</dbReference>
<reference evidence="6 7" key="1">
    <citation type="submission" date="2018-12" db="EMBL/GenBank/DDBJ databases">
        <title>Genome Sequence of Candidatus Viridilinea halotolerans isolated from saline sulfide-rich spring.</title>
        <authorList>
            <person name="Grouzdev D.S."/>
            <person name="Burganskaya E.I."/>
            <person name="Krutkina M.S."/>
            <person name="Sukhacheva M.V."/>
            <person name="Gorlenko V.M."/>
        </authorList>
    </citation>
    <scope>NUCLEOTIDE SEQUENCE [LARGE SCALE GENOMIC DNA]</scope>
    <source>
        <strain evidence="6">Chok-6</strain>
    </source>
</reference>
<dbReference type="Gene3D" id="3.40.50.150">
    <property type="entry name" value="Vaccinia Virus protein VP39"/>
    <property type="match status" value="1"/>
</dbReference>
<evidence type="ECO:0000256" key="4">
    <source>
        <dbReference type="RuleBase" id="RU362026"/>
    </source>
</evidence>
<evidence type="ECO:0000256" key="2">
    <source>
        <dbReference type="ARBA" id="ARBA00022603"/>
    </source>
</evidence>
<dbReference type="SUPFAM" id="SSF53335">
    <property type="entry name" value="S-adenosyl-L-methionine-dependent methyltransferases"/>
    <property type="match status" value="1"/>
</dbReference>
<keyword evidence="2 6" id="KW-0489">Methyltransferase</keyword>
<dbReference type="GO" id="GO:0003677">
    <property type="term" value="F:DNA binding"/>
    <property type="evidence" value="ECO:0007669"/>
    <property type="project" value="InterPro"/>
</dbReference>
<evidence type="ECO:0000313" key="6">
    <source>
        <dbReference type="EMBL" id="RRR65452.1"/>
    </source>
</evidence>
<dbReference type="InterPro" id="IPR002052">
    <property type="entry name" value="DNA_methylase_N6_adenine_CS"/>
</dbReference>
<evidence type="ECO:0000313" key="7">
    <source>
        <dbReference type="Proteomes" id="UP000280307"/>
    </source>
</evidence>
<comment type="similarity">
    <text evidence="1 4">Belongs to the N(4)/N(6)-methyltransferase family.</text>
</comment>
<name>A0A426TQE0_9CHLR</name>
<dbReference type="InterPro" id="IPR001091">
    <property type="entry name" value="RM_Methyltransferase"/>
</dbReference>
<dbReference type="InterPro" id="IPR029063">
    <property type="entry name" value="SAM-dependent_MTases_sf"/>
</dbReference>
<accession>A0A426TQE0</accession>
<sequence>MTTLAHWALDYPSTTLGRALLVHADCIAWLGRIEHESIHAIVTDPPYGVKEYNPDQIEKRTHGKGGIWRIPPAFDGSIRAPLPRFTALNSKERELMRCFFTEWGELALKALVPGGHLFIATNAFLSQLVFSALVASGWEFRGELIRLVRTFRGGDRPKNAEEEFSEVCSLPRSAYEPWGIFRKPLPKGMKLSDCLRVYGTGGLRRISPDQPFTDVILSERTSRTERQIADHPSLKPQSFLRRVVHAALPLGTGVLLDPFMGSGSTIAAAESLGYSSIGVERIGTYYDLSIQAIPKLVHVAEDHWSEQLSLDTMLS</sequence>
<organism evidence="6 7">
    <name type="scientific">Candidatus Viridilinea halotolerans</name>
    <dbReference type="NCBI Taxonomy" id="2491704"/>
    <lineage>
        <taxon>Bacteria</taxon>
        <taxon>Bacillati</taxon>
        <taxon>Chloroflexota</taxon>
        <taxon>Chloroflexia</taxon>
        <taxon>Chloroflexales</taxon>
        <taxon>Chloroflexineae</taxon>
        <taxon>Oscillochloridaceae</taxon>
        <taxon>Candidatus Viridilinea</taxon>
    </lineage>
</organism>
<dbReference type="InterPro" id="IPR002941">
    <property type="entry name" value="DNA_methylase_N4/N6"/>
</dbReference>
<dbReference type="Proteomes" id="UP000280307">
    <property type="component" value="Unassembled WGS sequence"/>
</dbReference>
<feature type="domain" description="DNA methylase N-4/N-6" evidence="5">
    <location>
        <begin position="38"/>
        <end position="289"/>
    </location>
</feature>
<dbReference type="GO" id="GO:0032259">
    <property type="term" value="P:methylation"/>
    <property type="evidence" value="ECO:0007669"/>
    <property type="project" value="UniProtKB-KW"/>
</dbReference>
<keyword evidence="3 6" id="KW-0808">Transferase</keyword>
<dbReference type="PRINTS" id="PR00508">
    <property type="entry name" value="S21N4MTFRASE"/>
</dbReference>
<proteinExistence type="inferred from homology"/>
<dbReference type="AlphaFoldDB" id="A0A426TQE0"/>
<evidence type="ECO:0000256" key="1">
    <source>
        <dbReference type="ARBA" id="ARBA00006594"/>
    </source>
</evidence>
<protein>
    <recommendedName>
        <fullName evidence="4">Methyltransferase</fullName>
        <ecNumber evidence="4">2.1.1.-</ecNumber>
    </recommendedName>
</protein>
<dbReference type="GO" id="GO:0008170">
    <property type="term" value="F:N-methyltransferase activity"/>
    <property type="evidence" value="ECO:0007669"/>
    <property type="project" value="InterPro"/>
</dbReference>